<dbReference type="EMBL" id="CP001287">
    <property type="protein sequence ID" value="ACK64762.1"/>
    <property type="molecule type" value="Genomic_DNA"/>
</dbReference>
<dbReference type="HOGENOM" id="CLU_127718_0_0_3"/>
<dbReference type="GO" id="GO:0015035">
    <property type="term" value="F:protein-disulfide reductase activity"/>
    <property type="evidence" value="ECO:0007669"/>
    <property type="project" value="InterPro"/>
</dbReference>
<accession>B7JXK5</accession>
<dbReference type="STRING" id="41431.PCC8801_0677"/>
<evidence type="ECO:0000313" key="2">
    <source>
        <dbReference type="Proteomes" id="UP000008204"/>
    </source>
</evidence>
<sequence length="142" mass="16246">MVYHVIYDGNCNLCATFTQLLASFDQGKLFDYIPMQDEVTLQQFGITSEDCKMGMILIDGEDIKNRWQGSNAAEEIVNLLPLGQLFITAYRALPGVKWVGDKTYEQVRDNRYNWFGKRQKTYQSNYPFGCHNSSDSCSVEST</sequence>
<name>B7JXK5_RIPO1</name>
<dbReference type="Proteomes" id="UP000008204">
    <property type="component" value="Chromosome"/>
</dbReference>
<dbReference type="eggNOG" id="COG3011">
    <property type="taxonomic scope" value="Bacteria"/>
</dbReference>
<gene>
    <name evidence="1" type="ordered locus">PCC8801_0677</name>
</gene>
<dbReference type="PANTHER" id="PTHR33639">
    <property type="entry name" value="THIOL-DISULFIDE OXIDOREDUCTASE DCC"/>
    <property type="match status" value="1"/>
</dbReference>
<dbReference type="KEGG" id="cyp:PCC8801_0677"/>
<proteinExistence type="predicted"/>
<dbReference type="AlphaFoldDB" id="B7JXK5"/>
<dbReference type="PANTHER" id="PTHR33639:SF2">
    <property type="entry name" value="DUF393 DOMAIN-CONTAINING PROTEIN"/>
    <property type="match status" value="1"/>
</dbReference>
<dbReference type="InterPro" id="IPR007263">
    <property type="entry name" value="DCC1-like"/>
</dbReference>
<dbReference type="RefSeq" id="WP_012594038.1">
    <property type="nucleotide sequence ID" value="NC_011726.1"/>
</dbReference>
<dbReference type="OrthoDB" id="9785438at2"/>
<keyword evidence="2" id="KW-1185">Reference proteome</keyword>
<dbReference type="Pfam" id="PF04134">
    <property type="entry name" value="DCC1-like"/>
    <property type="match status" value="1"/>
</dbReference>
<organism evidence="1 2">
    <name type="scientific">Rippkaea orientalis (strain PCC 8801 / RF-1)</name>
    <name type="common">Cyanothece sp. (strain PCC 8801)</name>
    <dbReference type="NCBI Taxonomy" id="41431"/>
    <lineage>
        <taxon>Bacteria</taxon>
        <taxon>Bacillati</taxon>
        <taxon>Cyanobacteriota</taxon>
        <taxon>Cyanophyceae</taxon>
        <taxon>Oscillatoriophycideae</taxon>
        <taxon>Chroococcales</taxon>
        <taxon>Aphanothecaceae</taxon>
        <taxon>Rippkaea</taxon>
        <taxon>Rippkaea orientalis</taxon>
    </lineage>
</organism>
<dbReference type="InterPro" id="IPR052927">
    <property type="entry name" value="DCC_oxidoreductase"/>
</dbReference>
<reference evidence="2" key="1">
    <citation type="journal article" date="2011" name="MBio">
        <title>Novel metabolic attributes of the genus Cyanothece, comprising a group of unicellular nitrogen-fixing Cyanobacteria.</title>
        <authorList>
            <person name="Bandyopadhyay A."/>
            <person name="Elvitigala T."/>
            <person name="Welsh E."/>
            <person name="Stockel J."/>
            <person name="Liberton M."/>
            <person name="Min H."/>
            <person name="Sherman L.A."/>
            <person name="Pakrasi H.B."/>
        </authorList>
    </citation>
    <scope>NUCLEOTIDE SEQUENCE [LARGE SCALE GENOMIC DNA]</scope>
    <source>
        <strain evidence="2">PCC 8801</strain>
    </source>
</reference>
<protein>
    <submittedName>
        <fullName evidence="1">Putative thiol-disulphide oxidoreductase DCC</fullName>
    </submittedName>
</protein>
<evidence type="ECO:0000313" key="1">
    <source>
        <dbReference type="EMBL" id="ACK64762.1"/>
    </source>
</evidence>